<evidence type="ECO:0000256" key="16">
    <source>
        <dbReference type="ARBA" id="ARBA00022776"/>
    </source>
</evidence>
<name>A0A8J5ZML4_GALPY</name>
<evidence type="ECO:0000256" key="18">
    <source>
        <dbReference type="ARBA" id="ARBA00022829"/>
    </source>
</evidence>
<keyword evidence="26" id="KW-0137">Centromere</keyword>
<dbReference type="GO" id="GO:0046872">
    <property type="term" value="F:metal ion binding"/>
    <property type="evidence" value="ECO:0007669"/>
    <property type="project" value="UniProtKB-KW"/>
</dbReference>
<dbReference type="SUPFAM" id="SSF53474">
    <property type="entry name" value="alpha/beta-Hydrolases"/>
    <property type="match status" value="1"/>
</dbReference>
<keyword evidence="11" id="KW-0646">Protease inhibitor</keyword>
<evidence type="ECO:0000256" key="13">
    <source>
        <dbReference type="ARBA" id="ARBA00022703"/>
    </source>
</evidence>
<evidence type="ECO:0000256" key="10">
    <source>
        <dbReference type="ARBA" id="ARBA00022618"/>
    </source>
</evidence>
<evidence type="ECO:0000313" key="32">
    <source>
        <dbReference type="Proteomes" id="UP000700334"/>
    </source>
</evidence>
<keyword evidence="9" id="KW-0597">Phosphoprotein</keyword>
<evidence type="ECO:0000256" key="12">
    <source>
        <dbReference type="ARBA" id="ARBA00022701"/>
    </source>
</evidence>
<keyword evidence="32" id="KW-1185">Reference proteome</keyword>
<dbReference type="GO" id="GO:0005874">
    <property type="term" value="C:microtubule"/>
    <property type="evidence" value="ECO:0007669"/>
    <property type="project" value="UniProtKB-KW"/>
</dbReference>
<dbReference type="GO" id="GO:0004061">
    <property type="term" value="F:arylformamidase activity"/>
    <property type="evidence" value="ECO:0007669"/>
    <property type="project" value="InterPro"/>
</dbReference>
<dbReference type="GO" id="GO:0005819">
    <property type="term" value="C:spindle"/>
    <property type="evidence" value="ECO:0007669"/>
    <property type="project" value="UniProtKB-SubCell"/>
</dbReference>
<evidence type="ECO:0000256" key="15">
    <source>
        <dbReference type="ARBA" id="ARBA00022723"/>
    </source>
</evidence>
<dbReference type="GO" id="GO:0000776">
    <property type="term" value="C:kinetochore"/>
    <property type="evidence" value="ECO:0007669"/>
    <property type="project" value="UniProtKB-KW"/>
</dbReference>
<dbReference type="GO" id="GO:0007059">
    <property type="term" value="P:chromosome segregation"/>
    <property type="evidence" value="ECO:0007669"/>
    <property type="project" value="UniProtKB-KW"/>
</dbReference>
<dbReference type="HAMAP" id="MF_03014">
    <property type="entry name" value="KFase"/>
    <property type="match status" value="1"/>
</dbReference>
<evidence type="ECO:0000256" key="6">
    <source>
        <dbReference type="ARBA" id="ARBA00022454"/>
    </source>
</evidence>
<dbReference type="PROSITE" id="PS50143">
    <property type="entry name" value="BIR_REPEAT_2"/>
    <property type="match status" value="1"/>
</dbReference>
<keyword evidence="21" id="KW-0832">Ubl conjugation</keyword>
<dbReference type="Gene3D" id="1.10.1170.10">
    <property type="entry name" value="Inhibitor Of Apoptosis Protein (2mihbC-IAP-1), Chain A"/>
    <property type="match status" value="1"/>
</dbReference>
<evidence type="ECO:0000256" key="29">
    <source>
        <dbReference type="SAM" id="MobiDB-lite"/>
    </source>
</evidence>
<dbReference type="InterPro" id="IPR013094">
    <property type="entry name" value="AB_hydrolase_3"/>
</dbReference>
<keyword evidence="12" id="KW-0493">Microtubule</keyword>
<dbReference type="AlphaFoldDB" id="A0A8J5ZML4"/>
<evidence type="ECO:0000256" key="3">
    <source>
        <dbReference type="ARBA" id="ARBA00004214"/>
    </source>
</evidence>
<protein>
    <recommendedName>
        <fullName evidence="27">Baculoviral IAP repeat-containing protein 5</fullName>
    </recommendedName>
    <alternativeName>
        <fullName evidence="28">Apoptosis inhibitor survivin</fullName>
    </alternativeName>
</protein>
<dbReference type="CDD" id="cd00022">
    <property type="entry name" value="BIR"/>
    <property type="match status" value="1"/>
</dbReference>
<proteinExistence type="inferred from homology"/>
<reference evidence="31" key="1">
    <citation type="journal article" date="2021" name="Evol. Appl.">
        <title>The genome of the Pyrenean desman and the effects of bottlenecks and inbreeding on the genomic landscape of an endangered species.</title>
        <authorList>
            <person name="Escoda L."/>
            <person name="Castresana J."/>
        </authorList>
    </citation>
    <scope>NUCLEOTIDE SEQUENCE</scope>
    <source>
        <strain evidence="31">IBE-C5619</strain>
    </source>
</reference>
<comment type="caution">
    <text evidence="31">The sequence shown here is derived from an EMBL/GenBank/DDBJ whole genome shotgun (WGS) entry which is preliminary data.</text>
</comment>
<dbReference type="InterPro" id="IPR001370">
    <property type="entry name" value="BIR_rpt"/>
</dbReference>
<dbReference type="OrthoDB" id="433474at2759"/>
<feature type="compositionally biased region" description="Basic and acidic residues" evidence="29">
    <location>
        <begin position="84"/>
        <end position="98"/>
    </location>
</feature>
<dbReference type="GO" id="GO:0006915">
    <property type="term" value="P:apoptotic process"/>
    <property type="evidence" value="ECO:0007669"/>
    <property type="project" value="UniProtKB-KW"/>
</dbReference>
<comment type="similarity">
    <text evidence="5">Belongs to the IAP family.</text>
</comment>
<keyword evidence="8" id="KW-0678">Repressor</keyword>
<dbReference type="SUPFAM" id="SSF57924">
    <property type="entry name" value="Inhibitor of apoptosis (IAP) repeat"/>
    <property type="match status" value="1"/>
</dbReference>
<keyword evidence="18" id="KW-0159">Chromosome partition</keyword>
<dbReference type="InterPro" id="IPR029058">
    <property type="entry name" value="AB_hydrolase_fold"/>
</dbReference>
<evidence type="ECO:0000256" key="25">
    <source>
        <dbReference type="ARBA" id="ARBA00023306"/>
    </source>
</evidence>
<keyword evidence="15" id="KW-0479">Metal-binding</keyword>
<dbReference type="GO" id="GO:0051301">
    <property type="term" value="P:cell division"/>
    <property type="evidence" value="ECO:0007669"/>
    <property type="project" value="UniProtKB-KW"/>
</dbReference>
<keyword evidence="17" id="KW-0378">Hydrolase</keyword>
<keyword evidence="13" id="KW-0053">Apoptosis</keyword>
<evidence type="ECO:0000256" key="14">
    <source>
        <dbReference type="ARBA" id="ARBA00022704"/>
    </source>
</evidence>
<evidence type="ECO:0000256" key="7">
    <source>
        <dbReference type="ARBA" id="ARBA00022490"/>
    </source>
</evidence>
<evidence type="ECO:0000256" key="23">
    <source>
        <dbReference type="ARBA" id="ARBA00023212"/>
    </source>
</evidence>
<keyword evidence="20" id="KW-0995">Kinetochore</keyword>
<keyword evidence="25" id="KW-0131">Cell cycle</keyword>
<keyword evidence="14" id="KW-0789">Thiol protease inhibitor</keyword>
<dbReference type="GO" id="GO:0004869">
    <property type="term" value="F:cysteine-type endopeptidase inhibitor activity"/>
    <property type="evidence" value="ECO:0007669"/>
    <property type="project" value="UniProtKB-KW"/>
</dbReference>
<keyword evidence="19" id="KW-0862">Zinc</keyword>
<accession>A0A8J5ZML4</accession>
<evidence type="ECO:0000256" key="19">
    <source>
        <dbReference type="ARBA" id="ARBA00022833"/>
    </source>
</evidence>
<evidence type="ECO:0000256" key="22">
    <source>
        <dbReference type="ARBA" id="ARBA00023079"/>
    </source>
</evidence>
<keyword evidence="6" id="KW-0158">Chromosome</keyword>
<feature type="domain" description="Alpha/beta hydrolase fold-3" evidence="30">
    <location>
        <begin position="147"/>
        <end position="337"/>
    </location>
</feature>
<dbReference type="GO" id="GO:0030496">
    <property type="term" value="C:midbody"/>
    <property type="evidence" value="ECO:0007669"/>
    <property type="project" value="UniProtKB-SubCell"/>
</dbReference>
<evidence type="ECO:0000256" key="2">
    <source>
        <dbReference type="ARBA" id="ARBA00004186"/>
    </source>
</evidence>
<dbReference type="FunFam" id="3.40.50.1820:FF:000134">
    <property type="entry name" value="Kynurenine formamidase"/>
    <property type="match status" value="1"/>
</dbReference>
<evidence type="ECO:0000256" key="5">
    <source>
        <dbReference type="ARBA" id="ARBA00006672"/>
    </source>
</evidence>
<feature type="non-terminal residue" evidence="31">
    <location>
        <position position="595"/>
    </location>
</feature>
<keyword evidence="16" id="KW-0498">Mitosis</keyword>
<dbReference type="GO" id="GO:0005634">
    <property type="term" value="C:nucleus"/>
    <property type="evidence" value="ECO:0007669"/>
    <property type="project" value="UniProtKB-SubCell"/>
</dbReference>
<evidence type="ECO:0000256" key="20">
    <source>
        <dbReference type="ARBA" id="ARBA00022838"/>
    </source>
</evidence>
<evidence type="ECO:0000259" key="30">
    <source>
        <dbReference type="Pfam" id="PF07859"/>
    </source>
</evidence>
<evidence type="ECO:0000256" key="24">
    <source>
        <dbReference type="ARBA" id="ARBA00023242"/>
    </source>
</evidence>
<evidence type="ECO:0000256" key="9">
    <source>
        <dbReference type="ARBA" id="ARBA00022553"/>
    </source>
</evidence>
<dbReference type="Gene3D" id="3.40.50.1820">
    <property type="entry name" value="alpha/beta hydrolase"/>
    <property type="match status" value="1"/>
</dbReference>
<feature type="non-terminal residue" evidence="31">
    <location>
        <position position="1"/>
    </location>
</feature>
<dbReference type="FunFam" id="1.10.1170.10:FF:000009">
    <property type="entry name" value="Baculoviral IAP repeat-containing protein 5"/>
    <property type="match status" value="1"/>
</dbReference>
<keyword evidence="22" id="KW-0823">Tryptophan catabolism</keyword>
<evidence type="ECO:0000313" key="31">
    <source>
        <dbReference type="EMBL" id="KAG8507476.1"/>
    </source>
</evidence>
<evidence type="ECO:0000256" key="27">
    <source>
        <dbReference type="ARBA" id="ARBA00039922"/>
    </source>
</evidence>
<evidence type="ECO:0000256" key="17">
    <source>
        <dbReference type="ARBA" id="ARBA00022801"/>
    </source>
</evidence>
<dbReference type="Pfam" id="PF00653">
    <property type="entry name" value="BIR"/>
    <property type="match status" value="1"/>
</dbReference>
<sequence>GLSAERSQAWLPWLPVLGCTLPRQGTHGARGLSPQELQKQYSPSRWAVRRGAEEALRTYTQKGEARAGTCPGRLVTPRGSQQKDVPKKETDARCRGRPDGNLSLSETATERARATRKSLLSIPYGAREGEKLDIYLPEEESEGWPLLVFFHGGYWQSGSKDESAFMVSPLTAEGVAVVIVGYDTAPKGTLDLMVDQAARSIAFVQKQFPSNRGVYLCGHSAGAHLISMMLLADWTKHGVTPNLKGLFLLSGVYDLEPILHTSENDALRMTLEEAQRNSPQRLLEESPMQPWDPALRILVTVGQHDSPEFHRQSREFHQVLHQRGCRALFVEIQDVDHFETIWNLMQKDCMLIQVRPLRMPTLCCGCRRQACVQPAHAHTPLQVPPSGLRAEPQGSVMTPMAGADGGGGMGALSLPPAWQLYLKNHRISTFKNWPFLEDCACTPERMAEAGFIHCPTDNEPDLAQCFFCFKELEGWEPDDDPIEEHKRHSSRCAFLSVKKQFEELTLSEFLKLDKERAKNKIVRTLGQRKRTQTPPRAWHSGPPAQAHGGAALSRSLEAPPAATWGWKGQEGFRPGVALGDAETEAPSEGERLVLG</sequence>
<keyword evidence="7" id="KW-0963">Cytoplasm</keyword>
<dbReference type="Proteomes" id="UP000700334">
    <property type="component" value="Unassembled WGS sequence"/>
</dbReference>
<dbReference type="GO" id="GO:0019441">
    <property type="term" value="P:L-tryptophan catabolic process to kynurenine"/>
    <property type="evidence" value="ECO:0007669"/>
    <property type="project" value="InterPro"/>
</dbReference>
<evidence type="ECO:0000256" key="11">
    <source>
        <dbReference type="ARBA" id="ARBA00022690"/>
    </source>
</evidence>
<evidence type="ECO:0000256" key="1">
    <source>
        <dbReference type="ARBA" id="ARBA00004123"/>
    </source>
</evidence>
<dbReference type="Pfam" id="PF07859">
    <property type="entry name" value="Abhydrolase_3"/>
    <property type="match status" value="1"/>
</dbReference>
<organism evidence="31 32">
    <name type="scientific">Galemys pyrenaicus</name>
    <name type="common">Iberian desman</name>
    <name type="synonym">Pyrenean desman</name>
    <dbReference type="NCBI Taxonomy" id="202257"/>
    <lineage>
        <taxon>Eukaryota</taxon>
        <taxon>Metazoa</taxon>
        <taxon>Chordata</taxon>
        <taxon>Craniata</taxon>
        <taxon>Vertebrata</taxon>
        <taxon>Euteleostomi</taxon>
        <taxon>Mammalia</taxon>
        <taxon>Eutheria</taxon>
        <taxon>Laurasiatheria</taxon>
        <taxon>Eulipotyphla</taxon>
        <taxon>Talpidae</taxon>
        <taxon>Galemys</taxon>
    </lineage>
</organism>
<dbReference type="PANTHER" id="PTHR46771:SF3">
    <property type="entry name" value="BACULOVIRAL IAP REPEAT-CONTAINING PROTEIN 5"/>
    <property type="match status" value="1"/>
</dbReference>
<keyword evidence="10" id="KW-0132">Cell division</keyword>
<evidence type="ECO:0000256" key="8">
    <source>
        <dbReference type="ARBA" id="ARBA00022491"/>
    </source>
</evidence>
<dbReference type="SMART" id="SM00238">
    <property type="entry name" value="BIR"/>
    <property type="match status" value="1"/>
</dbReference>
<dbReference type="GO" id="GO:0043066">
    <property type="term" value="P:negative regulation of apoptotic process"/>
    <property type="evidence" value="ECO:0007669"/>
    <property type="project" value="UniProtKB-ARBA"/>
</dbReference>
<evidence type="ECO:0000256" key="4">
    <source>
        <dbReference type="ARBA" id="ARBA00004629"/>
    </source>
</evidence>
<evidence type="ECO:0000256" key="28">
    <source>
        <dbReference type="ARBA" id="ARBA00042407"/>
    </source>
</evidence>
<dbReference type="InterPro" id="IPR051190">
    <property type="entry name" value="Baculoviral_IAP"/>
</dbReference>
<keyword evidence="23" id="KW-0206">Cytoskeleton</keyword>
<evidence type="ECO:0000256" key="21">
    <source>
        <dbReference type="ARBA" id="ARBA00022843"/>
    </source>
</evidence>
<evidence type="ECO:0000256" key="26">
    <source>
        <dbReference type="ARBA" id="ARBA00023328"/>
    </source>
</evidence>
<dbReference type="PANTHER" id="PTHR46771">
    <property type="entry name" value="DETERIN"/>
    <property type="match status" value="1"/>
</dbReference>
<feature type="region of interest" description="Disordered" evidence="29">
    <location>
        <begin position="67"/>
        <end position="110"/>
    </location>
</feature>
<keyword evidence="24" id="KW-0539">Nucleus</keyword>
<feature type="region of interest" description="Disordered" evidence="29">
    <location>
        <begin position="524"/>
        <end position="595"/>
    </location>
</feature>
<gene>
    <name evidence="31" type="ORF">J0S82_013178</name>
</gene>
<comment type="subcellular location">
    <subcellularLocation>
        <location evidence="4">Chromosome</location>
        <location evidence="4">Centromere</location>
        <location evidence="4">Kinetochore</location>
    </subcellularLocation>
    <subcellularLocation>
        <location evidence="2">Cytoplasm</location>
        <location evidence="2">Cytoskeleton</location>
        <location evidence="2">Spindle</location>
    </subcellularLocation>
    <subcellularLocation>
        <location evidence="3">Midbody</location>
    </subcellularLocation>
    <subcellularLocation>
        <location evidence="1">Nucleus</location>
    </subcellularLocation>
</comment>
<dbReference type="EMBL" id="JAGFMF010012102">
    <property type="protein sequence ID" value="KAG8507476.1"/>
    <property type="molecule type" value="Genomic_DNA"/>
</dbReference>
<dbReference type="InterPro" id="IPR027519">
    <property type="entry name" value="KFase_ver/fungi-typ"/>
</dbReference>